<dbReference type="AlphaFoldDB" id="A0A517QQZ1"/>
<gene>
    <name evidence="4" type="ORF">Mal48_32940</name>
</gene>
<feature type="region of interest" description="Disordered" evidence="1">
    <location>
        <begin position="21"/>
        <end position="72"/>
    </location>
</feature>
<keyword evidence="2" id="KW-0732">Signal</keyword>
<dbReference type="GO" id="GO:0016787">
    <property type="term" value="F:hydrolase activity"/>
    <property type="evidence" value="ECO:0007669"/>
    <property type="project" value="InterPro"/>
</dbReference>
<feature type="domain" description="3-keto-alpha-glucoside-1,2-lyase/3-keto-2-hydroxy-glucal hydratase" evidence="3">
    <location>
        <begin position="256"/>
        <end position="437"/>
    </location>
</feature>
<dbReference type="KEGG" id="tpol:Mal48_32940"/>
<proteinExistence type="predicted"/>
<evidence type="ECO:0000313" key="5">
    <source>
        <dbReference type="Proteomes" id="UP000315724"/>
    </source>
</evidence>
<protein>
    <recommendedName>
        <fullName evidence="3">3-keto-alpha-glucoside-1,2-lyase/3-keto-2-hydroxy-glucal hydratase domain-containing protein</fullName>
    </recommendedName>
</protein>
<feature type="domain" description="3-keto-alpha-glucoside-1,2-lyase/3-keto-2-hydroxy-glucal hydratase" evidence="3">
    <location>
        <begin position="85"/>
        <end position="251"/>
    </location>
</feature>
<dbReference type="InterPro" id="IPR010496">
    <property type="entry name" value="AL/BT2_dom"/>
</dbReference>
<dbReference type="Pfam" id="PF06439">
    <property type="entry name" value="3keto-disac_hyd"/>
    <property type="match status" value="2"/>
</dbReference>
<evidence type="ECO:0000256" key="2">
    <source>
        <dbReference type="SAM" id="SignalP"/>
    </source>
</evidence>
<dbReference type="Proteomes" id="UP000315724">
    <property type="component" value="Chromosome"/>
</dbReference>
<reference evidence="4 5" key="1">
    <citation type="submission" date="2019-02" db="EMBL/GenBank/DDBJ databases">
        <title>Deep-cultivation of Planctomycetes and their phenomic and genomic characterization uncovers novel biology.</title>
        <authorList>
            <person name="Wiegand S."/>
            <person name="Jogler M."/>
            <person name="Boedeker C."/>
            <person name="Pinto D."/>
            <person name="Vollmers J."/>
            <person name="Rivas-Marin E."/>
            <person name="Kohn T."/>
            <person name="Peeters S.H."/>
            <person name="Heuer A."/>
            <person name="Rast P."/>
            <person name="Oberbeckmann S."/>
            <person name="Bunk B."/>
            <person name="Jeske O."/>
            <person name="Meyerdierks A."/>
            <person name="Storesund J.E."/>
            <person name="Kallscheuer N."/>
            <person name="Luecker S."/>
            <person name="Lage O.M."/>
            <person name="Pohl T."/>
            <person name="Merkel B.J."/>
            <person name="Hornburger P."/>
            <person name="Mueller R.-W."/>
            <person name="Bruemmer F."/>
            <person name="Labrenz M."/>
            <person name="Spormann A.M."/>
            <person name="Op den Camp H."/>
            <person name="Overmann J."/>
            <person name="Amann R."/>
            <person name="Jetten M.S.M."/>
            <person name="Mascher T."/>
            <person name="Medema M.H."/>
            <person name="Devos D.P."/>
            <person name="Kaster A.-K."/>
            <person name="Ovreas L."/>
            <person name="Rohde M."/>
            <person name="Galperin M.Y."/>
            <person name="Jogler C."/>
        </authorList>
    </citation>
    <scope>NUCLEOTIDE SEQUENCE [LARGE SCALE GENOMIC DNA]</scope>
    <source>
        <strain evidence="4 5">Mal48</strain>
    </source>
</reference>
<evidence type="ECO:0000256" key="1">
    <source>
        <dbReference type="SAM" id="MobiDB-lite"/>
    </source>
</evidence>
<feature type="compositionally biased region" description="Polar residues" evidence="1">
    <location>
        <begin position="26"/>
        <end position="41"/>
    </location>
</feature>
<feature type="signal peptide" evidence="2">
    <location>
        <begin position="1"/>
        <end position="21"/>
    </location>
</feature>
<feature type="chain" id="PRO_5021925955" description="3-keto-alpha-glucoside-1,2-lyase/3-keto-2-hydroxy-glucal hydratase domain-containing protein" evidence="2">
    <location>
        <begin position="22"/>
        <end position="448"/>
    </location>
</feature>
<evidence type="ECO:0000259" key="3">
    <source>
        <dbReference type="Pfam" id="PF06439"/>
    </source>
</evidence>
<keyword evidence="5" id="KW-1185">Reference proteome</keyword>
<name>A0A517QQZ1_9PLAN</name>
<evidence type="ECO:0000313" key="4">
    <source>
        <dbReference type="EMBL" id="QDT34035.1"/>
    </source>
</evidence>
<dbReference type="PROSITE" id="PS51257">
    <property type="entry name" value="PROKAR_LIPOPROTEIN"/>
    <property type="match status" value="1"/>
</dbReference>
<organism evidence="4 5">
    <name type="scientific">Thalassoglobus polymorphus</name>
    <dbReference type="NCBI Taxonomy" id="2527994"/>
    <lineage>
        <taxon>Bacteria</taxon>
        <taxon>Pseudomonadati</taxon>
        <taxon>Planctomycetota</taxon>
        <taxon>Planctomycetia</taxon>
        <taxon>Planctomycetales</taxon>
        <taxon>Planctomycetaceae</taxon>
        <taxon>Thalassoglobus</taxon>
    </lineage>
</organism>
<accession>A0A517QQZ1</accession>
<dbReference type="RefSeq" id="WP_231739616.1">
    <property type="nucleotide sequence ID" value="NZ_CP036267.1"/>
</dbReference>
<sequence precursor="true">MSSLRLFFPIALITLLMSSCAKEQPTPENETSSKEASTATKQEVPPEQETKAAQKPAKKAQPKKTVETASVPYENPLTAEQKAAGWLSLFDGHSLFGWESTDDEINWSVKDGAIVADSGPVGSLMTTVPFTDYELVCEYRMKTGGNSGLFLRSQFPSGNIATECYEVNIADDHPDGYSTGSLVNRQKTETAVERKEGWNEFRVVVDGPKIEVQHNGQDVLNYTSDNNVAATGRVGLQKNSGQIEFRKILLKPLNLESLFNGKDLTGWREVPGSKSEFNVEDGEIHVKNGAGFIETEETYQNFIFQSEAISHAEELNSGFFFRAMAGTEENPSNGYEYQIHNGFEGDRSQPNNAGTGAIFRRVDARYVVAHDKEWFNATLIAFGPRISCWVDGYHVVDWVDDRKPDPNPRRGLRLEGGHISIQGHDPTTDLSFRNLKIAEYPKPSQGDE</sequence>
<dbReference type="Gene3D" id="2.60.120.560">
    <property type="entry name" value="Exo-inulinase, domain 1"/>
    <property type="match status" value="2"/>
</dbReference>
<dbReference type="EMBL" id="CP036267">
    <property type="protein sequence ID" value="QDT34035.1"/>
    <property type="molecule type" value="Genomic_DNA"/>
</dbReference>